<dbReference type="Proteomes" id="UP000320333">
    <property type="component" value="Unassembled WGS sequence"/>
</dbReference>
<dbReference type="InterPro" id="IPR052430">
    <property type="entry name" value="IVT-Associated"/>
</dbReference>
<comment type="subcellular location">
    <subcellularLocation>
        <location evidence="1">Membrane</location>
        <topology evidence="1">Multi-pass membrane protein</topology>
    </subcellularLocation>
</comment>
<keyword evidence="7" id="KW-1185">Reference proteome</keyword>
<feature type="transmembrane region" description="Helical" evidence="5">
    <location>
        <begin position="512"/>
        <end position="529"/>
    </location>
</feature>
<feature type="transmembrane region" description="Helical" evidence="5">
    <location>
        <begin position="613"/>
        <end position="633"/>
    </location>
</feature>
<feature type="transmembrane region" description="Helical" evidence="5">
    <location>
        <begin position="194"/>
        <end position="214"/>
    </location>
</feature>
<evidence type="ECO:0000256" key="2">
    <source>
        <dbReference type="ARBA" id="ARBA00022692"/>
    </source>
</evidence>
<dbReference type="GO" id="GO:0016020">
    <property type="term" value="C:membrane"/>
    <property type="evidence" value="ECO:0007669"/>
    <property type="project" value="UniProtKB-SubCell"/>
</dbReference>
<keyword evidence="4 5" id="KW-0472">Membrane</keyword>
<evidence type="ECO:0000256" key="3">
    <source>
        <dbReference type="ARBA" id="ARBA00022989"/>
    </source>
</evidence>
<organism evidence="6 7">
    <name type="scientific">Chytriomyces confervae</name>
    <dbReference type="NCBI Taxonomy" id="246404"/>
    <lineage>
        <taxon>Eukaryota</taxon>
        <taxon>Fungi</taxon>
        <taxon>Fungi incertae sedis</taxon>
        <taxon>Chytridiomycota</taxon>
        <taxon>Chytridiomycota incertae sedis</taxon>
        <taxon>Chytridiomycetes</taxon>
        <taxon>Chytridiales</taxon>
        <taxon>Chytriomycetaceae</taxon>
        <taxon>Chytriomyces</taxon>
    </lineage>
</organism>
<feature type="transmembrane region" description="Helical" evidence="5">
    <location>
        <begin position="83"/>
        <end position="104"/>
    </location>
</feature>
<protein>
    <submittedName>
        <fullName evidence="6">Uncharacterized protein</fullName>
    </submittedName>
</protein>
<evidence type="ECO:0000313" key="6">
    <source>
        <dbReference type="EMBL" id="TPX75206.1"/>
    </source>
</evidence>
<reference evidence="6 7" key="1">
    <citation type="journal article" date="2019" name="Sci. Rep.">
        <title>Comparative genomics of chytrid fungi reveal insights into the obligate biotrophic and pathogenic lifestyle of Synchytrium endobioticum.</title>
        <authorList>
            <person name="van de Vossenberg B.T.L.H."/>
            <person name="Warris S."/>
            <person name="Nguyen H.D.T."/>
            <person name="van Gent-Pelzer M.P.E."/>
            <person name="Joly D.L."/>
            <person name="van de Geest H.C."/>
            <person name="Bonants P.J.M."/>
            <person name="Smith D.S."/>
            <person name="Levesque C.A."/>
            <person name="van der Lee T.A.J."/>
        </authorList>
    </citation>
    <scope>NUCLEOTIDE SEQUENCE [LARGE SCALE GENOMIC DNA]</scope>
    <source>
        <strain evidence="6 7">CBS 675.73</strain>
    </source>
</reference>
<feature type="transmembrane region" description="Helical" evidence="5">
    <location>
        <begin position="645"/>
        <end position="668"/>
    </location>
</feature>
<dbReference type="STRING" id="246404.A0A507FIR6"/>
<evidence type="ECO:0000256" key="5">
    <source>
        <dbReference type="SAM" id="Phobius"/>
    </source>
</evidence>
<name>A0A507FIR6_9FUNG</name>
<comment type="caution">
    <text evidence="6">The sequence shown here is derived from an EMBL/GenBank/DDBJ whole genome shotgun (WGS) entry which is preliminary data.</text>
</comment>
<evidence type="ECO:0000256" key="1">
    <source>
        <dbReference type="ARBA" id="ARBA00004141"/>
    </source>
</evidence>
<sequence>MPRSFYMPLFDKWRLSVSASWNNSKALRSAKDYVKGVLAYFLCLSFVFSSLPNPWLQSRVLANVLLVPVVLSPAQTVGQFGDLAILFLISVGISSGLWAVVILAAGYSHLAMGAVFFIVTYLFSIPRAMNPARYFGNAFQLKKHASLNSHTISAFSLNGPVFVFTAIQTTQGAFGPNSSDGNLFDYRFMISNLYSYLAGVGICLAVNVLVWPNFAERNLQTQFEEALTEISALTASIVLALDDRNTAPESREAAKFERQSRVSTLNQLVTAIRATLDGAAAEISYSKYSLMDYKNMFVLLGRLAGILSSVVNVIEIQKEGGGVVAECPSVHHELKPVLDTLAQKGAGLVDASKAILRQRANADPDTSQLLSDELREALDSFKANLPDLIRSILPVAPNSASAQQLREAWEQNFHTNALNLGVLELIQDILHFHSTLLQTESRYKFQLDYRHFLPSFLARRSWSPTADARIVSTQLLNEAASITTASVERRWLQTFRRIVVGLKSFILSRPSIYGFKCALAVLILHTLLFTQLEAFNTYHIGATLVTFLIALTPSLGQTFVALPVQIASTSVGALVGYLAITAFGPTGVYGIVGFGVLLCVPCMYLMLFSQKHLVLGLLTLLAYNFFVTYLYALRGVPGIDTPAEYLYKIILTTSIALLISLALTVIIFPTLSRTILRNELSCILRNLGSYYTDILVAAFTADEVTAGPGSAISDTALQRLENTRQAIATLLDGIPPLLATARVEPRVEAPFQYELYDRVFHRLQRIFACLECARLLFYLDSTSLLAKSPLPADMPNALFARHKFFDGFVNVAMRLLQSTDVDSSAEIHQSVFLTEGWMRTCGLTVSAAQVSSEMDNLSKDFRELFGEIPDLMVLNPDLAWPTDSHLTEHVQSQK</sequence>
<feature type="transmembrane region" description="Helical" evidence="5">
    <location>
        <begin position="33"/>
        <end position="49"/>
    </location>
</feature>
<dbReference type="AlphaFoldDB" id="A0A507FIR6"/>
<feature type="transmembrane region" description="Helical" evidence="5">
    <location>
        <begin position="110"/>
        <end position="129"/>
    </location>
</feature>
<dbReference type="PANTHER" id="PTHR47804:SF3">
    <property type="entry name" value="PROTEIN BRE4"/>
    <property type="match status" value="1"/>
</dbReference>
<proteinExistence type="predicted"/>
<dbReference type="OrthoDB" id="68611at2759"/>
<dbReference type="PANTHER" id="PTHR47804">
    <property type="entry name" value="60S RIBOSOMAL PROTEIN L19"/>
    <property type="match status" value="1"/>
</dbReference>
<accession>A0A507FIR6</accession>
<keyword evidence="2 5" id="KW-0812">Transmembrane</keyword>
<feature type="transmembrane region" description="Helical" evidence="5">
    <location>
        <begin position="150"/>
        <end position="174"/>
    </location>
</feature>
<evidence type="ECO:0000256" key="4">
    <source>
        <dbReference type="ARBA" id="ARBA00023136"/>
    </source>
</evidence>
<gene>
    <name evidence="6" type="ORF">CcCBS67573_g03524</name>
</gene>
<keyword evidence="3 5" id="KW-1133">Transmembrane helix</keyword>
<evidence type="ECO:0000313" key="7">
    <source>
        <dbReference type="Proteomes" id="UP000320333"/>
    </source>
</evidence>
<dbReference type="EMBL" id="QEAP01000090">
    <property type="protein sequence ID" value="TPX75206.1"/>
    <property type="molecule type" value="Genomic_DNA"/>
</dbReference>